<dbReference type="InterPro" id="IPR007110">
    <property type="entry name" value="Ig-like_dom"/>
</dbReference>
<evidence type="ECO:0000256" key="2">
    <source>
        <dbReference type="ARBA" id="ARBA00022884"/>
    </source>
</evidence>
<dbReference type="PROSITE" id="PS50208">
    <property type="entry name" value="CASPASE_P20"/>
    <property type="match status" value="1"/>
</dbReference>
<dbReference type="InterPro" id="IPR035979">
    <property type="entry name" value="RBD_domain_sf"/>
</dbReference>
<dbReference type="InterPro" id="IPR051738">
    <property type="entry name" value="SAF_Modulators"/>
</dbReference>
<dbReference type="Pfam" id="PF00076">
    <property type="entry name" value="RRM_1"/>
    <property type="match status" value="1"/>
</dbReference>
<sequence>MIQITVQPQTQQATVGGRVVLTCRASGPPGLSYQWFRGKEEILDGIGSTAELVLCPSALVHQGPYICRVHHRENVVFSQWAHVRFVQSAGCSSTLFPGSVSGLHVIVQPTSKSVSEGDTLLLECSAEANPPAQYQWFHNMEPLTQHKTRSLKIPCVTTAQRGQYKCKMFNLYHEVWTDTATVTIGPSSITEASWVEVDRGRGSPQEVHRSTYGAGSHPLQQIVNAPPPAKLFSATDKVALLIGNMNYHYHTQLCAPIADVHELTNLLRQMDFKVVSLLDLNWQEMHSAVTEFLLLLDKGVYGLLYFAGHGYENFGNSFMVPIDAPASYTSEHCLCVQNVLTRMQEKETGLNVLLLDMCRKRNLNDDIIVQPGLLKVTANIVFGYATCVDAEAYEVKREDVSNGIFISFLKRRVCEDEKVTVMLDRVGEDMGRCQITQGQALELRSNLSERRSLTDQIQISECSASHSARNLQWVVAHVLPKSRCLEFDCGVKVQLGFAAEFSNIMVIYTRILEKPKEIVSCCAHLTDFPDDVAIDLKKSNQETLLEAGSLLLINDNLPSPEVPSLYTRIRCLQRLKYTYSNMDEEVQERQTVSVGKPLVSKLNLHESRTPSTSSASSSFSLDSFNVPEVSFFTSVGSASNDWSYQAQTASTTPASSRSANVPEETDYVTLSEGAEVRRLSDLRVIDLKAELKKRNLDTTGVKSVLSERLKKAIEEEGGNPDEIILAPESIPKKATPNVKRSSKDAMPENDEPEESTMEEDCNEEHQDDHENMQEMDILDMSILDDTENDNGIPAKDDEKETVNSPCDDDALLKDENENKILESEDEAKAPEAEDPDADDVKEVTENEKVAGSCLSEPLNEDQHQSPETIPEEEQAAAAGGEDNVSDTGDKSEQAASGDAETVRDVVETVRDVVETVRDVVETIRDVVETDALEVGDTQKAPEETFDSENKSTQAVSDSVQGTVGETVDTEMGAKEGEEEDEKTEEKAAADSASTVKESSSVEGDDPKKRATDLKTLFSKYGKVVGAKVVTNAKSPGARCYGFVTMSSTEEASKCIEHLHRTELHGRMISVERAKNEPAGKKPADKNDPKKSASDRRQSSDSKTEGKDGQVEGQGEDGKGRNERTVIMDKSKGEPVISLKTKSKERSSKSRDRKSSSKETKEILSDRDRDTRPDRERERIRLFREKEERKHLLRKRDYLEVDKLTERFNPQVEKQRLDAERMERQFLERERLRIEYERRREQERIMRERDELRRQQEQLRYEQDRRSLKRPYDIDSRKEDWPEKRIALDDRYSRSEFGRQDRYQDFDHRDRGRYQEDTVLDRRDNPRSTADRDGQHFSDRHGREGRDSWSGGFDKRINPREGGRDWDSSRKGDGDRTWQSRDGAIPGQSHIARGGMASSRGSYMNTGTSQSLSGALNRQNQLMQGGGLQGGAFGRRY</sequence>
<dbReference type="InterPro" id="IPR000504">
    <property type="entry name" value="RRM_dom"/>
</dbReference>
<evidence type="ECO:0000313" key="11">
    <source>
        <dbReference type="EMBL" id="KAJ4943674.1"/>
    </source>
</evidence>
<dbReference type="SUPFAM" id="SSF52129">
    <property type="entry name" value="Caspase-like"/>
    <property type="match status" value="1"/>
</dbReference>
<feature type="compositionally biased region" description="Basic and acidic residues" evidence="6">
    <location>
        <begin position="810"/>
        <end position="831"/>
    </location>
</feature>
<dbReference type="InterPro" id="IPR001309">
    <property type="entry name" value="Pept_C14_p20"/>
</dbReference>
<feature type="compositionally biased region" description="Basic and acidic residues" evidence="6">
    <location>
        <begin position="1065"/>
        <end position="1132"/>
    </location>
</feature>
<comment type="caution">
    <text evidence="11">The sequence shown here is derived from an EMBL/GenBank/DDBJ whole genome shotgun (WGS) entry which is preliminary data.</text>
</comment>
<evidence type="ECO:0000259" key="8">
    <source>
        <dbReference type="PROSITE" id="PS50208"/>
    </source>
</evidence>
<dbReference type="SUPFAM" id="SSF48726">
    <property type="entry name" value="Immunoglobulin"/>
    <property type="match status" value="2"/>
</dbReference>
<dbReference type="FunFam" id="1.10.720.30:FF:000005">
    <property type="entry name" value="scaffold attachment factor B2 isoform X1"/>
    <property type="match status" value="1"/>
</dbReference>
<dbReference type="Pfam" id="PF18703">
    <property type="entry name" value="MALT1_Ig"/>
    <property type="match status" value="1"/>
</dbReference>
<dbReference type="SMART" id="SM00409">
    <property type="entry name" value="IG"/>
    <property type="match status" value="2"/>
</dbReference>
<feature type="domain" description="RRM" evidence="7">
    <location>
        <begin position="997"/>
        <end position="1075"/>
    </location>
</feature>
<evidence type="ECO:0000256" key="1">
    <source>
        <dbReference type="ARBA" id="ARBA00004123"/>
    </source>
</evidence>
<feature type="compositionally biased region" description="Basic and acidic residues" evidence="6">
    <location>
        <begin position="763"/>
        <end position="772"/>
    </location>
</feature>
<keyword evidence="12" id="KW-1185">Reference proteome</keyword>
<dbReference type="SMART" id="SM00513">
    <property type="entry name" value="SAP"/>
    <property type="match status" value="1"/>
</dbReference>
<dbReference type="Pfam" id="PF02037">
    <property type="entry name" value="SAP"/>
    <property type="match status" value="1"/>
</dbReference>
<dbReference type="PROSITE" id="PS50102">
    <property type="entry name" value="RRM"/>
    <property type="match status" value="1"/>
</dbReference>
<dbReference type="PROSITE" id="PS50800">
    <property type="entry name" value="SAP"/>
    <property type="match status" value="1"/>
</dbReference>
<dbReference type="CDD" id="cd00096">
    <property type="entry name" value="Ig"/>
    <property type="match status" value="1"/>
</dbReference>
<feature type="compositionally biased region" description="Basic and acidic residues" evidence="6">
    <location>
        <begin position="838"/>
        <end position="848"/>
    </location>
</feature>
<dbReference type="GO" id="GO:0043565">
    <property type="term" value="F:sequence-specific DNA binding"/>
    <property type="evidence" value="ECO:0007669"/>
    <property type="project" value="TreeGrafter"/>
</dbReference>
<feature type="compositionally biased region" description="Basic and acidic residues" evidence="6">
    <location>
        <begin position="1141"/>
        <end position="1178"/>
    </location>
</feature>
<evidence type="ECO:0000259" key="7">
    <source>
        <dbReference type="PROSITE" id="PS50102"/>
    </source>
</evidence>
<dbReference type="GO" id="GO:0050684">
    <property type="term" value="P:regulation of mRNA processing"/>
    <property type="evidence" value="ECO:0007669"/>
    <property type="project" value="TreeGrafter"/>
</dbReference>
<feature type="region of interest" description="Disordered" evidence="6">
    <location>
        <begin position="1302"/>
        <end position="1398"/>
    </location>
</feature>
<name>A0AAD6FSD4_9TELE</name>
<dbReference type="InterPro" id="IPR012677">
    <property type="entry name" value="Nucleotide-bd_a/b_plait_sf"/>
</dbReference>
<dbReference type="GO" id="GO:0006508">
    <property type="term" value="P:proteolysis"/>
    <property type="evidence" value="ECO:0007669"/>
    <property type="project" value="InterPro"/>
</dbReference>
<feature type="compositionally biased region" description="Basic and acidic residues" evidence="6">
    <location>
        <begin position="1302"/>
        <end position="1378"/>
    </location>
</feature>
<feature type="domain" description="SAP" evidence="9">
    <location>
        <begin position="679"/>
        <end position="713"/>
    </location>
</feature>
<feature type="region of interest" description="Disordered" evidence="6">
    <location>
        <begin position="1065"/>
        <end position="1178"/>
    </location>
</feature>
<dbReference type="GO" id="GO:0004197">
    <property type="term" value="F:cysteine-type endopeptidase activity"/>
    <property type="evidence" value="ECO:0007669"/>
    <property type="project" value="InterPro"/>
</dbReference>
<dbReference type="PANTHER" id="PTHR15683">
    <property type="entry name" value="SCAFFOLD ATTACHMENT FACTOR B-RELATED"/>
    <property type="match status" value="1"/>
</dbReference>
<dbReference type="SMART" id="SM00408">
    <property type="entry name" value="IGc2"/>
    <property type="match status" value="2"/>
</dbReference>
<accession>A0AAD6FSD4</accession>
<proteinExistence type="predicted"/>
<dbReference type="GO" id="GO:0003723">
    <property type="term" value="F:RNA binding"/>
    <property type="evidence" value="ECO:0007669"/>
    <property type="project" value="UniProtKB-UniRule"/>
</dbReference>
<dbReference type="GO" id="GO:0005634">
    <property type="term" value="C:nucleus"/>
    <property type="evidence" value="ECO:0007669"/>
    <property type="project" value="UniProtKB-SubCell"/>
</dbReference>
<dbReference type="InterPro" id="IPR011600">
    <property type="entry name" value="Pept_C14_caspase"/>
</dbReference>
<feature type="compositionally biased region" description="Acidic residues" evidence="6">
    <location>
        <begin position="747"/>
        <end position="762"/>
    </location>
</feature>
<dbReference type="InterPro" id="IPR036179">
    <property type="entry name" value="Ig-like_dom_sf"/>
</dbReference>
<feature type="region of interest" description="Disordered" evidence="6">
    <location>
        <begin position="720"/>
        <end position="904"/>
    </location>
</feature>
<dbReference type="InterPro" id="IPR003598">
    <property type="entry name" value="Ig_sub2"/>
</dbReference>
<dbReference type="InterPro" id="IPR013783">
    <property type="entry name" value="Ig-like_fold"/>
</dbReference>
<dbReference type="Gene3D" id="3.30.70.330">
    <property type="match status" value="1"/>
</dbReference>
<dbReference type="InterPro" id="IPR029030">
    <property type="entry name" value="Caspase-like_dom_sf"/>
</dbReference>
<dbReference type="Pfam" id="PF00656">
    <property type="entry name" value="Peptidase_C14"/>
    <property type="match status" value="1"/>
</dbReference>
<gene>
    <name evidence="11" type="ORF">JOQ06_006172</name>
</gene>
<dbReference type="InterPro" id="IPR033540">
    <property type="entry name" value="MALT1_IG-like_dom_sf"/>
</dbReference>
<feature type="coiled-coil region" evidence="5">
    <location>
        <begin position="1223"/>
        <end position="1264"/>
    </location>
</feature>
<evidence type="ECO:0000256" key="4">
    <source>
        <dbReference type="PROSITE-ProRule" id="PRU00176"/>
    </source>
</evidence>
<evidence type="ECO:0000259" key="9">
    <source>
        <dbReference type="PROSITE" id="PS50800"/>
    </source>
</evidence>
<feature type="domain" description="Ig-like" evidence="10">
    <location>
        <begin position="97"/>
        <end position="183"/>
    </location>
</feature>
<evidence type="ECO:0000259" key="10">
    <source>
        <dbReference type="PROSITE" id="PS50835"/>
    </source>
</evidence>
<evidence type="ECO:0000313" key="12">
    <source>
        <dbReference type="Proteomes" id="UP001219934"/>
    </source>
</evidence>
<dbReference type="Proteomes" id="UP001219934">
    <property type="component" value="Unassembled WGS sequence"/>
</dbReference>
<dbReference type="Gene3D" id="3.40.50.1460">
    <property type="match status" value="1"/>
</dbReference>
<dbReference type="Gene3D" id="1.10.720.30">
    <property type="entry name" value="SAP domain"/>
    <property type="match status" value="1"/>
</dbReference>
<keyword evidence="5" id="KW-0175">Coiled coil</keyword>
<dbReference type="Gene3D" id="2.60.40.3360">
    <property type="match status" value="1"/>
</dbReference>
<dbReference type="SMART" id="SM00360">
    <property type="entry name" value="RRM"/>
    <property type="match status" value="1"/>
</dbReference>
<feature type="domain" description="Ig-like" evidence="10">
    <location>
        <begin position="2"/>
        <end position="78"/>
    </location>
</feature>
<dbReference type="Pfam" id="PF13927">
    <property type="entry name" value="Ig_3"/>
    <property type="match status" value="2"/>
</dbReference>
<evidence type="ECO:0000256" key="3">
    <source>
        <dbReference type="ARBA" id="ARBA00023242"/>
    </source>
</evidence>
<dbReference type="InterPro" id="IPR036361">
    <property type="entry name" value="SAP_dom_sf"/>
</dbReference>
<feature type="region of interest" description="Disordered" evidence="6">
    <location>
        <begin position="926"/>
        <end position="1010"/>
    </location>
</feature>
<dbReference type="InterPro" id="IPR003599">
    <property type="entry name" value="Ig_sub"/>
</dbReference>
<dbReference type="GO" id="GO:0006357">
    <property type="term" value="P:regulation of transcription by RNA polymerase II"/>
    <property type="evidence" value="ECO:0007669"/>
    <property type="project" value="TreeGrafter"/>
</dbReference>
<feature type="compositionally biased region" description="Polar residues" evidence="6">
    <location>
        <begin position="950"/>
        <end position="963"/>
    </location>
</feature>
<dbReference type="InterPro" id="IPR003034">
    <property type="entry name" value="SAP_dom"/>
</dbReference>
<feature type="domain" description="Caspase family p20" evidence="8">
    <location>
        <begin position="235"/>
        <end position="362"/>
    </location>
</feature>
<dbReference type="SUPFAM" id="SSF54928">
    <property type="entry name" value="RNA-binding domain, RBD"/>
    <property type="match status" value="1"/>
</dbReference>
<dbReference type="PROSITE" id="PS50835">
    <property type="entry name" value="IG_LIKE"/>
    <property type="match status" value="2"/>
</dbReference>
<evidence type="ECO:0000256" key="6">
    <source>
        <dbReference type="SAM" id="MobiDB-lite"/>
    </source>
</evidence>
<evidence type="ECO:0008006" key="13">
    <source>
        <dbReference type="Google" id="ProtNLM"/>
    </source>
</evidence>
<organism evidence="11 12">
    <name type="scientific">Pogonophryne albipinna</name>
    <dbReference type="NCBI Taxonomy" id="1090488"/>
    <lineage>
        <taxon>Eukaryota</taxon>
        <taxon>Metazoa</taxon>
        <taxon>Chordata</taxon>
        <taxon>Craniata</taxon>
        <taxon>Vertebrata</taxon>
        <taxon>Euteleostomi</taxon>
        <taxon>Actinopterygii</taxon>
        <taxon>Neopterygii</taxon>
        <taxon>Teleostei</taxon>
        <taxon>Neoteleostei</taxon>
        <taxon>Acanthomorphata</taxon>
        <taxon>Eupercaria</taxon>
        <taxon>Perciformes</taxon>
        <taxon>Notothenioidei</taxon>
        <taxon>Pogonophryne</taxon>
    </lineage>
</organism>
<comment type="subcellular location">
    <subcellularLocation>
        <location evidence="1">Nucleus</location>
    </subcellularLocation>
</comment>
<protein>
    <recommendedName>
        <fullName evidence="13">Mucosa-associated lymphoid tissue lymphoma translocation protein 1</fullName>
    </recommendedName>
</protein>
<reference evidence="11" key="1">
    <citation type="submission" date="2022-11" db="EMBL/GenBank/DDBJ databases">
        <title>Chromosome-level genome of Pogonophryne albipinna.</title>
        <authorList>
            <person name="Jo E."/>
        </authorList>
    </citation>
    <scope>NUCLEOTIDE SEQUENCE</scope>
    <source>
        <strain evidence="11">SGF0006</strain>
        <tissue evidence="11">Muscle</tissue>
    </source>
</reference>
<dbReference type="Gene3D" id="2.60.40.10">
    <property type="entry name" value="Immunoglobulins"/>
    <property type="match status" value="2"/>
</dbReference>
<keyword evidence="3" id="KW-0539">Nucleus</keyword>
<dbReference type="PANTHER" id="PTHR15683:SF6">
    <property type="entry name" value="SCAFFOLD ATTACHMENT FACTOR B1"/>
    <property type="match status" value="1"/>
</dbReference>
<keyword evidence="2 4" id="KW-0694">RNA-binding</keyword>
<dbReference type="InterPro" id="IPR041077">
    <property type="entry name" value="MALT1_Ig"/>
</dbReference>
<dbReference type="SUPFAM" id="SSF68906">
    <property type="entry name" value="SAP domain"/>
    <property type="match status" value="1"/>
</dbReference>
<evidence type="ECO:0000256" key="5">
    <source>
        <dbReference type="SAM" id="Coils"/>
    </source>
</evidence>
<dbReference type="EMBL" id="JAPTMU010000005">
    <property type="protein sequence ID" value="KAJ4943674.1"/>
    <property type="molecule type" value="Genomic_DNA"/>
</dbReference>